<evidence type="ECO:0000259" key="15">
    <source>
        <dbReference type="Pfam" id="PF05922"/>
    </source>
</evidence>
<feature type="domain" description="Inhibitor I9" evidence="15">
    <location>
        <begin position="30"/>
        <end position="114"/>
    </location>
</feature>
<dbReference type="GO" id="GO:0009610">
    <property type="term" value="P:response to symbiotic fungus"/>
    <property type="evidence" value="ECO:0007669"/>
    <property type="project" value="UniProtKB-ARBA"/>
</dbReference>
<dbReference type="SUPFAM" id="SSF52743">
    <property type="entry name" value="Subtilisin-like"/>
    <property type="match status" value="1"/>
</dbReference>
<dbReference type="AlphaFoldDB" id="A0AAV0GMN6"/>
<dbReference type="GO" id="GO:0048046">
    <property type="term" value="C:apoplast"/>
    <property type="evidence" value="ECO:0007669"/>
    <property type="project" value="UniProtKB-SubCell"/>
</dbReference>
<feature type="active site" description="Charge relay system" evidence="10 11">
    <location>
        <position position="213"/>
    </location>
</feature>
<comment type="similarity">
    <text evidence="3 11">Belongs to the peptidase S8 family.</text>
</comment>
<dbReference type="PRINTS" id="PR00723">
    <property type="entry name" value="SUBTILISIN"/>
</dbReference>
<comment type="subcellular location">
    <subcellularLocation>
        <location evidence="2">Secreted</location>
        <location evidence="2">Extracellular space</location>
        <location evidence="2">Apoplast</location>
    </subcellularLocation>
</comment>
<dbReference type="Gene3D" id="2.60.40.2310">
    <property type="match status" value="1"/>
</dbReference>
<evidence type="ECO:0000259" key="16">
    <source>
        <dbReference type="Pfam" id="PF17766"/>
    </source>
</evidence>
<evidence type="ECO:0000313" key="17">
    <source>
        <dbReference type="EMBL" id="CAI0374249.1"/>
    </source>
</evidence>
<evidence type="ECO:0000256" key="11">
    <source>
        <dbReference type="PROSITE-ProRule" id="PRU01240"/>
    </source>
</evidence>
<gene>
    <name evidence="17" type="ORF">LITE_LOCUS120</name>
</gene>
<evidence type="ECO:0000256" key="5">
    <source>
        <dbReference type="ARBA" id="ARBA00022525"/>
    </source>
</evidence>
<dbReference type="Gene3D" id="3.40.50.200">
    <property type="entry name" value="Peptidase S8/S53 domain"/>
    <property type="match status" value="1"/>
</dbReference>
<comment type="caution">
    <text evidence="17">The sequence shown here is derived from an EMBL/GenBank/DDBJ whole genome shotgun (WGS) entry which is preliminary data.</text>
</comment>
<evidence type="ECO:0000256" key="7">
    <source>
        <dbReference type="ARBA" id="ARBA00022729"/>
    </source>
</evidence>
<evidence type="ECO:0000256" key="12">
    <source>
        <dbReference type="SAM" id="SignalP"/>
    </source>
</evidence>
<keyword evidence="8 11" id="KW-0378">Hydrolase</keyword>
<dbReference type="PANTHER" id="PTHR10795">
    <property type="entry name" value="PROPROTEIN CONVERTASE SUBTILISIN/KEXIN"/>
    <property type="match status" value="1"/>
</dbReference>
<dbReference type="CDD" id="cd02120">
    <property type="entry name" value="PA_subtilisin_like"/>
    <property type="match status" value="1"/>
</dbReference>
<evidence type="ECO:0000256" key="3">
    <source>
        <dbReference type="ARBA" id="ARBA00011073"/>
    </source>
</evidence>
<evidence type="ECO:0000256" key="9">
    <source>
        <dbReference type="ARBA" id="ARBA00022825"/>
    </source>
</evidence>
<dbReference type="Pfam" id="PF00082">
    <property type="entry name" value="Peptidase_S8"/>
    <property type="match status" value="1"/>
</dbReference>
<dbReference type="FunFam" id="2.60.40.2310:FF:000002">
    <property type="entry name" value="p69E protein-like"/>
    <property type="match status" value="1"/>
</dbReference>
<comment type="function">
    <text evidence="1">Required for arbuscular mycorrhiza (AM) development during AM symbiosis with AM fungi (e.g. Glomeromycota intraradices).</text>
</comment>
<dbReference type="Pfam" id="PF02225">
    <property type="entry name" value="PA"/>
    <property type="match status" value="1"/>
</dbReference>
<dbReference type="InterPro" id="IPR045051">
    <property type="entry name" value="SBT"/>
</dbReference>
<dbReference type="InterPro" id="IPR037045">
    <property type="entry name" value="S8pro/Inhibitor_I9_sf"/>
</dbReference>
<keyword evidence="18" id="KW-1185">Reference proteome</keyword>
<evidence type="ECO:0000256" key="10">
    <source>
        <dbReference type="PIRSR" id="PIRSR615500-1"/>
    </source>
</evidence>
<dbReference type="Gene3D" id="3.50.30.30">
    <property type="match status" value="1"/>
</dbReference>
<dbReference type="InterPro" id="IPR015500">
    <property type="entry name" value="Peptidase_S8_subtilisin-rel"/>
</dbReference>
<dbReference type="PROSITE" id="PS00138">
    <property type="entry name" value="SUBTILASE_SER"/>
    <property type="match status" value="1"/>
</dbReference>
<dbReference type="Pfam" id="PF17766">
    <property type="entry name" value="fn3_6"/>
    <property type="match status" value="1"/>
</dbReference>
<protein>
    <recommendedName>
        <fullName evidence="19">Subtilisin-like protease SBT5.3</fullName>
    </recommendedName>
</protein>
<evidence type="ECO:0000256" key="2">
    <source>
        <dbReference type="ARBA" id="ARBA00004271"/>
    </source>
</evidence>
<feature type="domain" description="Peptidase S8/S53" evidence="13">
    <location>
        <begin position="144"/>
        <end position="603"/>
    </location>
</feature>
<feature type="active site" description="Charge relay system" evidence="10 11">
    <location>
        <position position="153"/>
    </location>
</feature>
<evidence type="ECO:0000256" key="1">
    <source>
        <dbReference type="ARBA" id="ARBA00002076"/>
    </source>
</evidence>
<evidence type="ECO:0000256" key="8">
    <source>
        <dbReference type="ARBA" id="ARBA00022801"/>
    </source>
</evidence>
<dbReference type="GO" id="GO:0004252">
    <property type="term" value="F:serine-type endopeptidase activity"/>
    <property type="evidence" value="ECO:0007669"/>
    <property type="project" value="UniProtKB-UniRule"/>
</dbReference>
<dbReference type="Gene3D" id="3.30.70.80">
    <property type="entry name" value="Peptidase S8 propeptide/proteinase inhibitor I9"/>
    <property type="match status" value="1"/>
</dbReference>
<dbReference type="InterPro" id="IPR000209">
    <property type="entry name" value="Peptidase_S8/S53_dom"/>
</dbReference>
<evidence type="ECO:0000256" key="4">
    <source>
        <dbReference type="ARBA" id="ARBA00022523"/>
    </source>
</evidence>
<evidence type="ECO:0000259" key="14">
    <source>
        <dbReference type="Pfam" id="PF02225"/>
    </source>
</evidence>
<feature type="signal peptide" evidence="12">
    <location>
        <begin position="1"/>
        <end position="26"/>
    </location>
</feature>
<proteinExistence type="inferred from homology"/>
<keyword evidence="4" id="KW-0052">Apoplast</keyword>
<dbReference type="PROSITE" id="PS51892">
    <property type="entry name" value="SUBTILASE"/>
    <property type="match status" value="1"/>
</dbReference>
<dbReference type="FunFam" id="3.50.30.30:FF:000005">
    <property type="entry name" value="subtilisin-like protease SBT1.5"/>
    <property type="match status" value="1"/>
</dbReference>
<dbReference type="InterPro" id="IPR034197">
    <property type="entry name" value="Peptidases_S8_3"/>
</dbReference>
<keyword evidence="9 11" id="KW-0720">Serine protease</keyword>
<sequence>MVMMKKKFSLCLVGLFSLCILNSAMAADKSYVVYLRRDLLGSSIEELGGDEMSHTYHDLLASCMESKEKAREAIFYSYSGIINGFAATLEDDELEQLERHPQVLQVLPNEAYQIQTTRSWAFMGLEDSKGVVPPNSLWKKTDYGKDRIIATLDTGVWPESPFFNDKGYGPIPSRWNGTCDTAGGSFKCNKKLIGARAFNNGQPGSSPRDVNGHGTHTLSTAGGAFVPKANFLGSANGTAKGGSPKARVAAYKVCNDNGNCFTADITAGFDAAIHDKVDVISVSLGSFIPGDYSRDGIAIGAFHAVRKGITVVCSAGNSGFDGSVTNVAPWIITVAASTLDRRFVSDAVIGNGKRYKGISFKSNTLPSKKFYPLVNSVSVKASGASNQSALYCYPGSLDPAKVKRKIVLCRRSGVDVQKSYVVSQAGGVGVILANTFTAALAPQAHFIPTSTISQQDGDAIARYISNTSKPVAYIIGYTEIGKVEAPVMAGFSSRGPNRLTPDILKPDITAPGVYIMAGWTQAKGPTGQSYDSRRLPFNIISGTSMSCPHVSGIAGLLKTLHPKWSPAAIKSAIITTAKATNNKGKPINTEAGTKAIPFNYGAGHVAPNPAASPGLIYEMNTTDYVNFLCYIGYTKQQISVFYPEPYQCPPKTSTSLSNLNYPSISVPNLSGKVNVTRTVKNVGTPGVYRVRVGAPAGITVGVSPRVLRFSRVNQSKKYTVSLEAMNNVGTGYLFGNITWSDGKHVVRSPLVVRKTGNAVDSM</sequence>
<accession>A0AAV0GMN6</accession>
<keyword evidence="6 11" id="KW-0645">Protease</keyword>
<dbReference type="Pfam" id="PF05922">
    <property type="entry name" value="Inhibitor_I9"/>
    <property type="match status" value="1"/>
</dbReference>
<feature type="active site" description="Charge relay system" evidence="10 11">
    <location>
        <position position="544"/>
    </location>
</feature>
<dbReference type="EMBL" id="CAMGYJ010000002">
    <property type="protein sequence ID" value="CAI0374249.1"/>
    <property type="molecule type" value="Genomic_DNA"/>
</dbReference>
<keyword evidence="5" id="KW-0964">Secreted</keyword>
<evidence type="ECO:0000259" key="13">
    <source>
        <dbReference type="Pfam" id="PF00082"/>
    </source>
</evidence>
<organism evidence="17 18">
    <name type="scientific">Linum tenue</name>
    <dbReference type="NCBI Taxonomy" id="586396"/>
    <lineage>
        <taxon>Eukaryota</taxon>
        <taxon>Viridiplantae</taxon>
        <taxon>Streptophyta</taxon>
        <taxon>Embryophyta</taxon>
        <taxon>Tracheophyta</taxon>
        <taxon>Spermatophyta</taxon>
        <taxon>Magnoliopsida</taxon>
        <taxon>eudicotyledons</taxon>
        <taxon>Gunneridae</taxon>
        <taxon>Pentapetalae</taxon>
        <taxon>rosids</taxon>
        <taxon>fabids</taxon>
        <taxon>Malpighiales</taxon>
        <taxon>Linaceae</taxon>
        <taxon>Linum</taxon>
    </lineage>
</organism>
<reference evidence="17" key="1">
    <citation type="submission" date="2022-08" db="EMBL/GenBank/DDBJ databases">
        <authorList>
            <person name="Gutierrez-Valencia J."/>
        </authorList>
    </citation>
    <scope>NUCLEOTIDE SEQUENCE</scope>
</reference>
<dbReference type="InterPro" id="IPR023828">
    <property type="entry name" value="Peptidase_S8_Ser-AS"/>
</dbReference>
<feature type="chain" id="PRO_5043661951" description="Subtilisin-like protease SBT5.3" evidence="12">
    <location>
        <begin position="27"/>
        <end position="762"/>
    </location>
</feature>
<feature type="domain" description="Subtilisin-like protease fibronectin type-III" evidence="16">
    <location>
        <begin position="658"/>
        <end position="752"/>
    </location>
</feature>
<evidence type="ECO:0008006" key="19">
    <source>
        <dbReference type="Google" id="ProtNLM"/>
    </source>
</evidence>
<dbReference type="InterPro" id="IPR036852">
    <property type="entry name" value="Peptidase_S8/S53_dom_sf"/>
</dbReference>
<dbReference type="FunFam" id="3.40.50.200:FF:000006">
    <property type="entry name" value="Subtilisin-like protease SBT1.5"/>
    <property type="match status" value="1"/>
</dbReference>
<dbReference type="InterPro" id="IPR041469">
    <property type="entry name" value="Subtilisin-like_FN3"/>
</dbReference>
<keyword evidence="7 12" id="KW-0732">Signal</keyword>
<name>A0AAV0GMN6_9ROSI</name>
<dbReference type="InterPro" id="IPR003137">
    <property type="entry name" value="PA_domain"/>
</dbReference>
<evidence type="ECO:0000313" key="18">
    <source>
        <dbReference type="Proteomes" id="UP001154282"/>
    </source>
</evidence>
<dbReference type="GO" id="GO:0009609">
    <property type="term" value="P:response to symbiotic bacterium"/>
    <property type="evidence" value="ECO:0007669"/>
    <property type="project" value="UniProtKB-ARBA"/>
</dbReference>
<dbReference type="Proteomes" id="UP001154282">
    <property type="component" value="Unassembled WGS sequence"/>
</dbReference>
<dbReference type="CDD" id="cd04852">
    <property type="entry name" value="Peptidases_S8_3"/>
    <property type="match status" value="1"/>
</dbReference>
<dbReference type="GO" id="GO:0006508">
    <property type="term" value="P:proteolysis"/>
    <property type="evidence" value="ECO:0007669"/>
    <property type="project" value="UniProtKB-KW"/>
</dbReference>
<evidence type="ECO:0000256" key="6">
    <source>
        <dbReference type="ARBA" id="ARBA00022670"/>
    </source>
</evidence>
<dbReference type="InterPro" id="IPR010259">
    <property type="entry name" value="S8pro/Inhibitor_I9"/>
</dbReference>
<feature type="domain" description="PA" evidence="14">
    <location>
        <begin position="371"/>
        <end position="460"/>
    </location>
</feature>